<keyword evidence="1" id="KW-0233">DNA recombination</keyword>
<dbReference type="InterPro" id="IPR002104">
    <property type="entry name" value="Integrase_catalytic"/>
</dbReference>
<name>A0AA41Q8N4_9ACTN</name>
<dbReference type="InterPro" id="IPR011010">
    <property type="entry name" value="DNA_brk_join_enz"/>
</dbReference>
<dbReference type="GO" id="GO:0015074">
    <property type="term" value="P:DNA integration"/>
    <property type="evidence" value="ECO:0007669"/>
    <property type="project" value="InterPro"/>
</dbReference>
<dbReference type="Pfam" id="PF00589">
    <property type="entry name" value="Phage_integrase"/>
    <property type="match status" value="1"/>
</dbReference>
<dbReference type="EMBL" id="JAKFHA010000054">
    <property type="protein sequence ID" value="MCF2533635.1"/>
    <property type="molecule type" value="Genomic_DNA"/>
</dbReference>
<feature type="domain" description="Tyr recombinase" evidence="2">
    <location>
        <begin position="1"/>
        <end position="84"/>
    </location>
</feature>
<dbReference type="AlphaFoldDB" id="A0AA41Q8N4"/>
<keyword evidence="4" id="KW-1185">Reference proteome</keyword>
<dbReference type="InterPro" id="IPR013762">
    <property type="entry name" value="Integrase-like_cat_sf"/>
</dbReference>
<proteinExistence type="predicted"/>
<evidence type="ECO:0000313" key="4">
    <source>
        <dbReference type="Proteomes" id="UP001165378"/>
    </source>
</evidence>
<protein>
    <submittedName>
        <fullName evidence="3">Tyrosine-type recombinase/integrase</fullName>
    </submittedName>
</protein>
<organism evidence="3 4">
    <name type="scientific">Yinghuangia soli</name>
    <dbReference type="NCBI Taxonomy" id="2908204"/>
    <lineage>
        <taxon>Bacteria</taxon>
        <taxon>Bacillati</taxon>
        <taxon>Actinomycetota</taxon>
        <taxon>Actinomycetes</taxon>
        <taxon>Kitasatosporales</taxon>
        <taxon>Streptomycetaceae</taxon>
        <taxon>Yinghuangia</taxon>
    </lineage>
</organism>
<sequence length="167" mass="18078">MFTRDDGRPMRPQTVLNRFRKLTDSAGVPRITMHDMRHFASTTAISAGVPLVVVSKTLRHDTVSTTANIYSHLIRPAARAAVLAIQDALATAQLNLTRAAGTAVLLWQGADFYTTGLQPAVHPADIDGVGHEPEATRGVRNLVSAYFSKTRSPAGIGRQRGPRLLIQ</sequence>
<dbReference type="SUPFAM" id="SSF56349">
    <property type="entry name" value="DNA breaking-rejoining enzymes"/>
    <property type="match status" value="1"/>
</dbReference>
<reference evidence="3" key="1">
    <citation type="submission" date="2022-01" db="EMBL/GenBank/DDBJ databases">
        <title>Genome-Based Taxonomic Classification of the Phylum Actinobacteria.</title>
        <authorList>
            <person name="Gao Y."/>
        </authorList>
    </citation>
    <scope>NUCLEOTIDE SEQUENCE</scope>
    <source>
        <strain evidence="3">KLBMP 8922</strain>
    </source>
</reference>
<evidence type="ECO:0000313" key="3">
    <source>
        <dbReference type="EMBL" id="MCF2533635.1"/>
    </source>
</evidence>
<evidence type="ECO:0000256" key="1">
    <source>
        <dbReference type="ARBA" id="ARBA00023172"/>
    </source>
</evidence>
<dbReference type="GO" id="GO:0006310">
    <property type="term" value="P:DNA recombination"/>
    <property type="evidence" value="ECO:0007669"/>
    <property type="project" value="UniProtKB-KW"/>
</dbReference>
<gene>
    <name evidence="3" type="ORF">LZ495_41345</name>
</gene>
<dbReference type="PROSITE" id="PS51898">
    <property type="entry name" value="TYR_RECOMBINASE"/>
    <property type="match status" value="1"/>
</dbReference>
<evidence type="ECO:0000259" key="2">
    <source>
        <dbReference type="PROSITE" id="PS51898"/>
    </source>
</evidence>
<dbReference type="GO" id="GO:0003677">
    <property type="term" value="F:DNA binding"/>
    <property type="evidence" value="ECO:0007669"/>
    <property type="project" value="InterPro"/>
</dbReference>
<dbReference type="Proteomes" id="UP001165378">
    <property type="component" value="Unassembled WGS sequence"/>
</dbReference>
<dbReference type="Gene3D" id="1.10.443.10">
    <property type="entry name" value="Intergrase catalytic core"/>
    <property type="match status" value="1"/>
</dbReference>
<accession>A0AA41Q8N4</accession>
<comment type="caution">
    <text evidence="3">The sequence shown here is derived from an EMBL/GenBank/DDBJ whole genome shotgun (WGS) entry which is preliminary data.</text>
</comment>